<keyword evidence="2" id="KW-0812">Transmembrane</keyword>
<feature type="transmembrane region" description="Helical" evidence="2">
    <location>
        <begin position="12"/>
        <end position="36"/>
    </location>
</feature>
<evidence type="ECO:0000313" key="3">
    <source>
        <dbReference type="EMBL" id="AHL30176.1"/>
    </source>
</evidence>
<keyword evidence="4" id="KW-1185">Reference proteome</keyword>
<keyword evidence="2" id="KW-1133">Transmembrane helix</keyword>
<dbReference type="GeneID" id="20314118"/>
<proteinExistence type="predicted"/>
<dbReference type="VEuPathDB" id="MicrosporidiaDB:Eint_111965"/>
<evidence type="ECO:0000256" key="1">
    <source>
        <dbReference type="SAM" id="MobiDB-lite"/>
    </source>
</evidence>
<dbReference type="AlphaFoldDB" id="W8PGW6"/>
<dbReference type="EMBL" id="CP001952">
    <property type="protein sequence ID" value="AHL30176.1"/>
    <property type="molecule type" value="Genomic_DNA"/>
</dbReference>
<dbReference type="Proteomes" id="UP000002313">
    <property type="component" value="Chromosome XI"/>
</dbReference>
<evidence type="ECO:0000256" key="2">
    <source>
        <dbReference type="SAM" id="Phobius"/>
    </source>
</evidence>
<accession>W8PGW6</accession>
<reference evidence="3 4" key="1">
    <citation type="journal article" date="2010" name="Nat. Commun.">
        <title>The complete sequence of the smallest known nuclear genome from the microsporidian Encephalitozoon intestinalis.</title>
        <authorList>
            <person name="Corradi N."/>
            <person name="Pombert J.-F."/>
            <person name="Farinelli L."/>
            <person name="Didier E.S."/>
            <person name="Keeling P.J."/>
        </authorList>
    </citation>
    <scope>NUCLEOTIDE SEQUENCE [LARGE SCALE GENOMIC DNA]</scope>
    <source>
        <strain evidence="3 4">ATCC 50506</strain>
    </source>
</reference>
<dbReference type="RefSeq" id="XP_009161921.1">
    <property type="nucleotide sequence ID" value="XM_009163657.1"/>
</dbReference>
<feature type="compositionally biased region" description="Basic and acidic residues" evidence="1">
    <location>
        <begin position="53"/>
        <end position="69"/>
    </location>
</feature>
<organism evidence="3 4">
    <name type="scientific">Encephalitozoon intestinalis (strain ATCC 50506)</name>
    <name type="common">Microsporidian parasite</name>
    <name type="synonym">Septata intestinalis</name>
    <dbReference type="NCBI Taxonomy" id="876142"/>
    <lineage>
        <taxon>Eukaryota</taxon>
        <taxon>Fungi</taxon>
        <taxon>Fungi incertae sedis</taxon>
        <taxon>Microsporidia</taxon>
        <taxon>Unikaryonidae</taxon>
        <taxon>Encephalitozoon</taxon>
    </lineage>
</organism>
<dbReference type="KEGG" id="ein:Eint_111965"/>
<feature type="region of interest" description="Disordered" evidence="1">
    <location>
        <begin position="46"/>
        <end position="69"/>
    </location>
</feature>
<reference evidence="3 4" key="2">
    <citation type="journal article" date="2012" name="Proc. Natl. Acad. Sci. U.S.A.">
        <title>Gain and loss of multiple functionally related, horizontally transferred genes in the reduced genomes of two microsporidian parasites.</title>
        <authorList>
            <person name="Pombert J.-F."/>
            <person name="Selman M."/>
            <person name="Burki F."/>
            <person name="Bardell F.T."/>
            <person name="Farinelli L."/>
            <person name="Solter L.F."/>
            <person name="Whitman D.W."/>
            <person name="Weiss L.M."/>
            <person name="Corradi N."/>
            <person name="Keeling P.J."/>
        </authorList>
    </citation>
    <scope>NUCLEOTIDE SEQUENCE [LARGE SCALE GENOMIC DNA]</scope>
    <source>
        <strain evidence="3 4">ATCC 50506</strain>
    </source>
</reference>
<name>W8PGW6_ENCIT</name>
<dbReference type="HOGENOM" id="CLU_187832_0_0_1"/>
<dbReference type="OrthoDB" id="2194060at2759"/>
<keyword evidence="2" id="KW-0472">Membrane</keyword>
<sequence>MAFFPGVEGSSVIAVLHTFSIVLLVFVIAITVIKTLPRMISGRKSKSRGMVGKRIDKSFAKTESKIKRS</sequence>
<protein>
    <submittedName>
        <fullName evidence="3">Uncharacterized protein</fullName>
    </submittedName>
</protein>
<evidence type="ECO:0000313" key="4">
    <source>
        <dbReference type="Proteomes" id="UP000002313"/>
    </source>
</evidence>
<gene>
    <name evidence="3" type="ORF">Eint_111965</name>
</gene>